<comment type="caution">
    <text evidence="4">The sequence shown here is derived from an EMBL/GenBank/DDBJ whole genome shotgun (WGS) entry which is preliminary data.</text>
</comment>
<evidence type="ECO:0000313" key="5">
    <source>
        <dbReference type="Proteomes" id="UP001597286"/>
    </source>
</evidence>
<dbReference type="PANTHER" id="PTHR30055">
    <property type="entry name" value="HTH-TYPE TRANSCRIPTIONAL REGULATOR RUTR"/>
    <property type="match status" value="1"/>
</dbReference>
<dbReference type="Gene3D" id="1.10.357.10">
    <property type="entry name" value="Tetracycline Repressor, domain 2"/>
    <property type="match status" value="1"/>
</dbReference>
<dbReference type="InterPro" id="IPR001647">
    <property type="entry name" value="HTH_TetR"/>
</dbReference>
<name>A0ABW4PCS6_9NOCA</name>
<evidence type="ECO:0000256" key="1">
    <source>
        <dbReference type="ARBA" id="ARBA00023125"/>
    </source>
</evidence>
<dbReference type="InterPro" id="IPR050109">
    <property type="entry name" value="HTH-type_TetR-like_transc_reg"/>
</dbReference>
<dbReference type="RefSeq" id="WP_378487348.1">
    <property type="nucleotide sequence ID" value="NZ_JBHUFB010000020.1"/>
</dbReference>
<keyword evidence="1 2" id="KW-0238">DNA-binding</keyword>
<dbReference type="PRINTS" id="PR00455">
    <property type="entry name" value="HTHTETR"/>
</dbReference>
<evidence type="ECO:0000313" key="4">
    <source>
        <dbReference type="EMBL" id="MFD1814885.1"/>
    </source>
</evidence>
<accession>A0ABW4PCS6</accession>
<dbReference type="PROSITE" id="PS50977">
    <property type="entry name" value="HTH_TETR_2"/>
    <property type="match status" value="1"/>
</dbReference>
<sequence length="200" mass="21081">MPGTGGHRSTGADGGTRTRILDAAETLIATRGFDGTPTAAIASRAGVPKGLLFYYFPTKESILTALVTERMPTDAAVDLTGVAVSGAPVDSLVNLDAALDRPEGRPVREILWRESSTHPVAHEQLRALRAHLHAITVEVLRASAPLTAPARVLDSCANAWVSAMLTATHLDRYRERGERTASLRAVADVVTAGLGALSQP</sequence>
<proteinExistence type="predicted"/>
<gene>
    <name evidence="4" type="ORF">ACFSJG_21915</name>
</gene>
<organism evidence="4 5">
    <name type="scientific">Rhodococcus gannanensis</name>
    <dbReference type="NCBI Taxonomy" id="1960308"/>
    <lineage>
        <taxon>Bacteria</taxon>
        <taxon>Bacillati</taxon>
        <taxon>Actinomycetota</taxon>
        <taxon>Actinomycetes</taxon>
        <taxon>Mycobacteriales</taxon>
        <taxon>Nocardiaceae</taxon>
        <taxon>Rhodococcus</taxon>
    </lineage>
</organism>
<evidence type="ECO:0000259" key="3">
    <source>
        <dbReference type="PROSITE" id="PS50977"/>
    </source>
</evidence>
<evidence type="ECO:0000256" key="2">
    <source>
        <dbReference type="PROSITE-ProRule" id="PRU00335"/>
    </source>
</evidence>
<dbReference type="Proteomes" id="UP001597286">
    <property type="component" value="Unassembled WGS sequence"/>
</dbReference>
<feature type="DNA-binding region" description="H-T-H motif" evidence="2">
    <location>
        <begin position="37"/>
        <end position="56"/>
    </location>
</feature>
<dbReference type="Pfam" id="PF00440">
    <property type="entry name" value="TetR_N"/>
    <property type="match status" value="1"/>
</dbReference>
<reference evidence="5" key="1">
    <citation type="journal article" date="2019" name="Int. J. Syst. Evol. Microbiol.">
        <title>The Global Catalogue of Microorganisms (GCM) 10K type strain sequencing project: providing services to taxonomists for standard genome sequencing and annotation.</title>
        <authorList>
            <consortium name="The Broad Institute Genomics Platform"/>
            <consortium name="The Broad Institute Genome Sequencing Center for Infectious Disease"/>
            <person name="Wu L."/>
            <person name="Ma J."/>
        </authorList>
    </citation>
    <scope>NUCLEOTIDE SEQUENCE [LARGE SCALE GENOMIC DNA]</scope>
    <source>
        <strain evidence="5">DT72</strain>
    </source>
</reference>
<protein>
    <submittedName>
        <fullName evidence="4">TetR/AcrR family transcriptional regulator</fullName>
    </submittedName>
</protein>
<dbReference type="PANTHER" id="PTHR30055:SF201">
    <property type="entry name" value="TRANSCRIPTIONAL REGULATORY PROTEIN"/>
    <property type="match status" value="1"/>
</dbReference>
<dbReference type="SUPFAM" id="SSF46689">
    <property type="entry name" value="Homeodomain-like"/>
    <property type="match status" value="1"/>
</dbReference>
<dbReference type="EMBL" id="JBHUFB010000020">
    <property type="protein sequence ID" value="MFD1814885.1"/>
    <property type="molecule type" value="Genomic_DNA"/>
</dbReference>
<feature type="domain" description="HTH tetR-type" evidence="3">
    <location>
        <begin position="14"/>
        <end position="74"/>
    </location>
</feature>
<keyword evidence="5" id="KW-1185">Reference proteome</keyword>
<dbReference type="InterPro" id="IPR009057">
    <property type="entry name" value="Homeodomain-like_sf"/>
</dbReference>